<evidence type="ECO:0000313" key="1">
    <source>
        <dbReference type="EMBL" id="AFZ10058.1"/>
    </source>
</evidence>
<name>K9VPR9_9CYAN</name>
<accession>K9VPR9</accession>
<proteinExistence type="predicted"/>
<keyword evidence="2" id="KW-1185">Reference proteome</keyword>
<sequence length="91" mass="10436">MVRFGRVFEIVCFRQLLFVNPPLQAPGTSHRQMYMMIYGSVRAGFRDCLFQAIIVCEPAPTSTRYILIYAWVGAGFRDCQLLANILCETRP</sequence>
<dbReference type="AlphaFoldDB" id="K9VPR9"/>
<protein>
    <submittedName>
        <fullName evidence="1">Uncharacterized protein</fullName>
    </submittedName>
</protein>
<reference evidence="1 2" key="1">
    <citation type="submission" date="2012-05" db="EMBL/GenBank/DDBJ databases">
        <title>Finished chromosome of genome of Oscillatoria sp. PCC 7112.</title>
        <authorList>
            <consortium name="US DOE Joint Genome Institute"/>
            <person name="Gugger M."/>
            <person name="Coursin T."/>
            <person name="Rippka R."/>
            <person name="Tandeau De Marsac N."/>
            <person name="Huntemann M."/>
            <person name="Wei C.-L."/>
            <person name="Han J."/>
            <person name="Detter J.C."/>
            <person name="Han C."/>
            <person name="Tapia R."/>
            <person name="Davenport K."/>
            <person name="Daligault H."/>
            <person name="Erkkila T."/>
            <person name="Gu W."/>
            <person name="Munk A.C.C."/>
            <person name="Teshima H."/>
            <person name="Xu Y."/>
            <person name="Chain P."/>
            <person name="Chen A."/>
            <person name="Krypides N."/>
            <person name="Mavromatis K."/>
            <person name="Markowitz V."/>
            <person name="Szeto E."/>
            <person name="Ivanova N."/>
            <person name="Mikhailova N."/>
            <person name="Ovchinnikova G."/>
            <person name="Pagani I."/>
            <person name="Pati A."/>
            <person name="Goodwin L."/>
            <person name="Peters L."/>
            <person name="Pitluck S."/>
            <person name="Woyke T."/>
            <person name="Kerfeld C."/>
        </authorList>
    </citation>
    <scope>NUCLEOTIDE SEQUENCE [LARGE SCALE GENOMIC DNA]</scope>
    <source>
        <strain evidence="1 2">PCC 7112</strain>
    </source>
</reference>
<dbReference type="Proteomes" id="UP000010478">
    <property type="component" value="Chromosome"/>
</dbReference>
<dbReference type="KEGG" id="oni:Osc7112_5851"/>
<gene>
    <name evidence="1" type="ORF">Osc7112_5851</name>
</gene>
<organism evidence="1 2">
    <name type="scientific">Phormidium nigroviride PCC 7112</name>
    <dbReference type="NCBI Taxonomy" id="179408"/>
    <lineage>
        <taxon>Bacteria</taxon>
        <taxon>Bacillati</taxon>
        <taxon>Cyanobacteriota</taxon>
        <taxon>Cyanophyceae</taxon>
        <taxon>Oscillatoriophycideae</taxon>
        <taxon>Oscillatoriales</taxon>
        <taxon>Oscillatoriaceae</taxon>
        <taxon>Phormidium</taxon>
    </lineage>
</organism>
<dbReference type="HOGENOM" id="CLU_2424100_0_0_3"/>
<dbReference type="EMBL" id="CP003614">
    <property type="protein sequence ID" value="AFZ10058.1"/>
    <property type="molecule type" value="Genomic_DNA"/>
</dbReference>
<evidence type="ECO:0000313" key="2">
    <source>
        <dbReference type="Proteomes" id="UP000010478"/>
    </source>
</evidence>